<dbReference type="EMBL" id="JDST02000070">
    <property type="protein sequence ID" value="KFB75868.1"/>
    <property type="molecule type" value="Genomic_DNA"/>
</dbReference>
<dbReference type="Pfam" id="PF01520">
    <property type="entry name" value="Amidase_3"/>
    <property type="match status" value="1"/>
</dbReference>
<dbReference type="GO" id="GO:0009253">
    <property type="term" value="P:peptidoglycan catabolic process"/>
    <property type="evidence" value="ECO:0007669"/>
    <property type="project" value="InterPro"/>
</dbReference>
<evidence type="ECO:0000313" key="5">
    <source>
        <dbReference type="EMBL" id="KFB75868.1"/>
    </source>
</evidence>
<accession>A0A080M3S7</accession>
<dbReference type="InterPro" id="IPR050695">
    <property type="entry name" value="N-acetylmuramoyl_amidase_3"/>
</dbReference>
<dbReference type="EC" id="3.5.1.28" evidence="2"/>
<feature type="region of interest" description="Disordered" evidence="3">
    <location>
        <begin position="1"/>
        <end position="20"/>
    </location>
</feature>
<evidence type="ECO:0000256" key="1">
    <source>
        <dbReference type="ARBA" id="ARBA00001561"/>
    </source>
</evidence>
<evidence type="ECO:0000256" key="3">
    <source>
        <dbReference type="SAM" id="MobiDB-lite"/>
    </source>
</evidence>
<dbReference type="GO" id="GO:0030288">
    <property type="term" value="C:outer membrane-bounded periplasmic space"/>
    <property type="evidence" value="ECO:0007669"/>
    <property type="project" value="TreeGrafter"/>
</dbReference>
<dbReference type="InterPro" id="IPR002508">
    <property type="entry name" value="MurNAc-LAA_cat"/>
</dbReference>
<protein>
    <recommendedName>
        <fullName evidence="2">N-acetylmuramoyl-L-alanine amidase</fullName>
        <ecNumber evidence="2">3.5.1.28</ecNumber>
    </recommendedName>
</protein>
<dbReference type="CDD" id="cd02696">
    <property type="entry name" value="MurNAc-LAA"/>
    <property type="match status" value="1"/>
</dbReference>
<comment type="catalytic activity">
    <reaction evidence="1">
        <text>Hydrolyzes the link between N-acetylmuramoyl residues and L-amino acid residues in certain cell-wall glycopeptides.</text>
        <dbReference type="EC" id="3.5.1.28"/>
    </reaction>
</comment>
<evidence type="ECO:0000256" key="2">
    <source>
        <dbReference type="ARBA" id="ARBA00011901"/>
    </source>
</evidence>
<dbReference type="STRING" id="1453999.AW06_003035"/>
<dbReference type="Gene3D" id="3.40.630.40">
    <property type="entry name" value="Zn-dependent exopeptidases"/>
    <property type="match status" value="1"/>
</dbReference>
<dbReference type="SMART" id="SM00646">
    <property type="entry name" value="Ami_3"/>
    <property type="match status" value="1"/>
</dbReference>
<gene>
    <name evidence="5" type="primary">lytC</name>
    <name evidence="5" type="ORF">AW06_003035</name>
</gene>
<dbReference type="PANTHER" id="PTHR30404:SF8">
    <property type="entry name" value="AUTOLYSIN PH-RELATED"/>
    <property type="match status" value="1"/>
</dbReference>
<dbReference type="AlphaFoldDB" id="A0A080M3S7"/>
<dbReference type="RefSeq" id="WP_273704678.1">
    <property type="nucleotide sequence ID" value="NZ_JDST02000070.1"/>
</dbReference>
<reference evidence="5" key="1">
    <citation type="submission" date="2014-02" db="EMBL/GenBank/DDBJ databases">
        <title>Expanding our view of genomic diversity in Candidatus Accumulibacter clades.</title>
        <authorList>
            <person name="Skennerton C.T."/>
            <person name="Barr J.J."/>
            <person name="Slater F.R."/>
            <person name="Bond P.L."/>
            <person name="Tyson G.W."/>
        </authorList>
    </citation>
    <scope>NUCLEOTIDE SEQUENCE [LARGE SCALE GENOMIC DNA]</scope>
</reference>
<dbReference type="Proteomes" id="UP000021315">
    <property type="component" value="Unassembled WGS sequence"/>
</dbReference>
<sequence length="186" mass="20416">MKIAIDPGHGMSNRQSGIYDPGATHVENGFRHEEATIALKYGLILKDVFRAKGHEVFMTRDDAEDHAPVGMRAKNAKNAGCDVFISIHLNDFDDDAANGQEVLYRDSDDKLFAQNLQNALLAITGFKDRSIKKREDLAVLKFQGPSALIELGFIANDSNRETLLNPQKRNAICGAIAEVTVAQFGS</sequence>
<keyword evidence="6" id="KW-1185">Reference proteome</keyword>
<dbReference type="GO" id="GO:0008745">
    <property type="term" value="F:N-acetylmuramoyl-L-alanine amidase activity"/>
    <property type="evidence" value="ECO:0007669"/>
    <property type="project" value="UniProtKB-EC"/>
</dbReference>
<comment type="caution">
    <text evidence="5">The sequence shown here is derived from an EMBL/GenBank/DDBJ whole genome shotgun (WGS) entry which is preliminary data.</text>
</comment>
<dbReference type="SUPFAM" id="SSF53187">
    <property type="entry name" value="Zn-dependent exopeptidases"/>
    <property type="match status" value="1"/>
</dbReference>
<dbReference type="PANTHER" id="PTHR30404">
    <property type="entry name" value="N-ACETYLMURAMOYL-L-ALANINE AMIDASE"/>
    <property type="match status" value="1"/>
</dbReference>
<feature type="domain" description="MurNAc-LAA" evidence="4">
    <location>
        <begin position="73"/>
        <end position="181"/>
    </location>
</feature>
<evidence type="ECO:0000313" key="6">
    <source>
        <dbReference type="Proteomes" id="UP000021315"/>
    </source>
</evidence>
<name>A0A080M3S7_9PROT</name>
<evidence type="ECO:0000259" key="4">
    <source>
        <dbReference type="SMART" id="SM00646"/>
    </source>
</evidence>
<proteinExistence type="predicted"/>
<keyword evidence="5" id="KW-0378">Hydrolase</keyword>
<organism evidence="5 6">
    <name type="scientific">Candidatus Accumulibacter cognatus</name>
    <dbReference type="NCBI Taxonomy" id="2954383"/>
    <lineage>
        <taxon>Bacteria</taxon>
        <taxon>Pseudomonadati</taxon>
        <taxon>Pseudomonadota</taxon>
        <taxon>Betaproteobacteria</taxon>
        <taxon>Candidatus Accumulibacter</taxon>
    </lineage>
</organism>